<feature type="domain" description="Farnesoic acid O-methyl transferase" evidence="2">
    <location>
        <begin position="107"/>
        <end position="205"/>
    </location>
</feature>
<gene>
    <name evidence="3" type="ORF">BN9_018310</name>
</gene>
<feature type="region of interest" description="Disordered" evidence="1">
    <location>
        <begin position="537"/>
        <end position="589"/>
    </location>
</feature>
<feature type="compositionally biased region" description="Basic and acidic residues" evidence="1">
    <location>
        <begin position="552"/>
        <end position="569"/>
    </location>
</feature>
<evidence type="ECO:0000313" key="3">
    <source>
        <dbReference type="EMBL" id="CCI41047.1"/>
    </source>
</evidence>
<dbReference type="InterPro" id="IPR019416">
    <property type="entry name" value="NCBP3"/>
</dbReference>
<dbReference type="GO" id="GO:0003729">
    <property type="term" value="F:mRNA binding"/>
    <property type="evidence" value="ECO:0007669"/>
    <property type="project" value="InterPro"/>
</dbReference>
<sequence>MTKANGNEMHVRATRGRYEQWMNIHEYHKDSDASGRSDKAEKGIFCKFEAKCRGDLRIGFAADMASQSSPLPSSTVQNEIDVNNASIMNEKDQKSFGKEKKRSIEWLFEVGIGSSGNTEVVWRRNTTNQTRKAKVKEEELSNRFTGRTCSETVFVPYWIVWMRNTFILGIGKKFGVDPIAKAFVDDTLDAPLAYISFATWDVPASCRIVELCDAYDTSIEIDSMEIRTIIRSDPLGEEDLLTESQKKAYEEAVEVARKRAERFGATYKAPNLKDFLDPKDIRKWQRSGAVAIDSGFATGFDLCSQDELNKRTERMKRFGTPAFAVEFSTDSVRAISKGMTQEEWQEETDQKERLAARAEKFGLTHLENDKETKSLHAASQKVASERRDISEKVLKEKLFRDDGIHVYSLDERFQQVRSKDVLSYFTGYGPSYVEWINDSSCTVVFQDTFTAKRALIALGREITEDQLSASQQNSDSRDTEAQDVEMTDVTERPKDSESDVNGFVRSKWRFGIAMSNHQSDTKWRVLLRKATEEDFPAEKKTKMYHSRNMSTHSDHKSTRRRPNDNEIRSNRSKRAPHDAPTSPPKRFRR</sequence>
<reference evidence="3 4" key="1">
    <citation type="submission" date="2012-05" db="EMBL/GenBank/DDBJ databases">
        <title>Recombination and specialization in a pathogen metapopulation.</title>
        <authorList>
            <person name="Gardiner A."/>
            <person name="Kemen E."/>
            <person name="Schultz-Larsen T."/>
            <person name="MacLean D."/>
            <person name="Van Oosterhout C."/>
            <person name="Jones J.D.G."/>
        </authorList>
    </citation>
    <scope>NUCLEOTIDE SEQUENCE [LARGE SCALE GENOMIC DNA]</scope>
    <source>
        <strain evidence="3 4">Ac Nc2</strain>
    </source>
</reference>
<dbReference type="PANTHER" id="PTHR16291">
    <property type="entry name" value="NUCLEAR CAP-BINDING PROTEIN SUBUNIT 3"/>
    <property type="match status" value="1"/>
</dbReference>
<accession>A0A024G3B9</accession>
<protein>
    <recommendedName>
        <fullName evidence="2">Farnesoic acid O-methyl transferase domain-containing protein</fullName>
    </recommendedName>
</protein>
<evidence type="ECO:0000313" key="4">
    <source>
        <dbReference type="Proteomes" id="UP000053237"/>
    </source>
</evidence>
<dbReference type="Pfam" id="PF12248">
    <property type="entry name" value="Methyltransf_FA"/>
    <property type="match status" value="1"/>
</dbReference>
<dbReference type="STRING" id="65357.A0A024G3B9"/>
<dbReference type="InterPro" id="IPR012677">
    <property type="entry name" value="Nucleotide-bd_a/b_plait_sf"/>
</dbReference>
<dbReference type="AlphaFoldDB" id="A0A024G3B9"/>
<dbReference type="Proteomes" id="UP000053237">
    <property type="component" value="Unassembled WGS sequence"/>
</dbReference>
<dbReference type="GO" id="GO:0000340">
    <property type="term" value="F:RNA 7-methylguanosine cap binding"/>
    <property type="evidence" value="ECO:0007669"/>
    <property type="project" value="InterPro"/>
</dbReference>
<dbReference type="GO" id="GO:0005634">
    <property type="term" value="C:nucleus"/>
    <property type="evidence" value="ECO:0007669"/>
    <property type="project" value="TreeGrafter"/>
</dbReference>
<keyword evidence="4" id="KW-1185">Reference proteome</keyword>
<dbReference type="OrthoDB" id="422106at2759"/>
<evidence type="ECO:0000256" key="1">
    <source>
        <dbReference type="SAM" id="MobiDB-lite"/>
    </source>
</evidence>
<dbReference type="Pfam" id="PF10309">
    <property type="entry name" value="NCBP3"/>
    <property type="match status" value="1"/>
</dbReference>
<evidence type="ECO:0000259" key="2">
    <source>
        <dbReference type="Pfam" id="PF12248"/>
    </source>
</evidence>
<dbReference type="InParanoid" id="A0A024G3B9"/>
<organism evidence="3 4">
    <name type="scientific">Albugo candida</name>
    <dbReference type="NCBI Taxonomy" id="65357"/>
    <lineage>
        <taxon>Eukaryota</taxon>
        <taxon>Sar</taxon>
        <taxon>Stramenopiles</taxon>
        <taxon>Oomycota</taxon>
        <taxon>Peronosporomycetes</taxon>
        <taxon>Albuginales</taxon>
        <taxon>Albuginaceae</taxon>
        <taxon>Albugo</taxon>
    </lineage>
</organism>
<dbReference type="Gene3D" id="3.30.70.330">
    <property type="match status" value="1"/>
</dbReference>
<name>A0A024G3B9_9STRA</name>
<dbReference type="EMBL" id="CAIX01000014">
    <property type="protein sequence ID" value="CCI41047.1"/>
    <property type="molecule type" value="Genomic_DNA"/>
</dbReference>
<comment type="caution">
    <text evidence="3">The sequence shown here is derived from an EMBL/GenBank/DDBJ whole genome shotgun (WGS) entry which is preliminary data.</text>
</comment>
<dbReference type="InterPro" id="IPR022041">
    <property type="entry name" value="Methyltransf_FA"/>
</dbReference>
<proteinExistence type="predicted"/>
<dbReference type="PANTHER" id="PTHR16291:SF0">
    <property type="entry name" value="NUCLEAR CAP-BINDING PROTEIN SUBUNIT 3"/>
    <property type="match status" value="1"/>
</dbReference>
<feature type="region of interest" description="Disordered" evidence="1">
    <location>
        <begin position="466"/>
        <end position="500"/>
    </location>
</feature>